<evidence type="ECO:0000313" key="3">
    <source>
        <dbReference type="Proteomes" id="UP001279410"/>
    </source>
</evidence>
<organism evidence="2 3">
    <name type="scientific">Lates japonicus</name>
    <name type="common">Japanese lates</name>
    <dbReference type="NCBI Taxonomy" id="270547"/>
    <lineage>
        <taxon>Eukaryota</taxon>
        <taxon>Metazoa</taxon>
        <taxon>Chordata</taxon>
        <taxon>Craniata</taxon>
        <taxon>Vertebrata</taxon>
        <taxon>Euteleostomi</taxon>
        <taxon>Actinopterygii</taxon>
        <taxon>Neopterygii</taxon>
        <taxon>Teleostei</taxon>
        <taxon>Neoteleostei</taxon>
        <taxon>Acanthomorphata</taxon>
        <taxon>Carangaria</taxon>
        <taxon>Carangaria incertae sedis</taxon>
        <taxon>Centropomidae</taxon>
        <taxon>Lates</taxon>
    </lineage>
</organism>
<gene>
    <name evidence="2" type="ORF">AKAME5_002023000</name>
</gene>
<proteinExistence type="predicted"/>
<keyword evidence="3" id="KW-1185">Reference proteome</keyword>
<accession>A0AAD3NBP9</accession>
<protein>
    <submittedName>
        <fullName evidence="2">Protein TALPID3-like isoform X1</fullName>
    </submittedName>
</protein>
<feature type="region of interest" description="Disordered" evidence="1">
    <location>
        <begin position="45"/>
        <end position="142"/>
    </location>
</feature>
<reference evidence="2" key="1">
    <citation type="submission" date="2022-08" db="EMBL/GenBank/DDBJ databases">
        <title>Genome sequencing of akame (Lates japonicus).</title>
        <authorList>
            <person name="Hashiguchi Y."/>
            <person name="Takahashi H."/>
        </authorList>
    </citation>
    <scope>NUCLEOTIDE SEQUENCE</scope>
    <source>
        <strain evidence="2">Kochi</strain>
    </source>
</reference>
<evidence type="ECO:0000256" key="1">
    <source>
        <dbReference type="SAM" id="MobiDB-lite"/>
    </source>
</evidence>
<comment type="caution">
    <text evidence="2">The sequence shown here is derived from an EMBL/GenBank/DDBJ whole genome shotgun (WGS) entry which is preliminary data.</text>
</comment>
<evidence type="ECO:0000313" key="2">
    <source>
        <dbReference type="EMBL" id="GLD68917.1"/>
    </source>
</evidence>
<dbReference type="EMBL" id="BRZM01000157">
    <property type="protein sequence ID" value="GLD68917.1"/>
    <property type="molecule type" value="Genomic_DNA"/>
</dbReference>
<feature type="compositionally biased region" description="Basic and acidic residues" evidence="1">
    <location>
        <begin position="68"/>
        <end position="77"/>
    </location>
</feature>
<sequence length="142" mass="15372">MCVCVSEEEVVCSLSAGAAGHGLTISVKWTGQRSRLLTLLTKMEQESHNEERDQLEGSWGRGNQDQGEECRGGDRHRTTNLPRPQDPRSSSRSTAAGRGQTSSPGQISQCRRVRGQFEVTNQGSDTGDLMAEPPGTLTSDPD</sequence>
<feature type="compositionally biased region" description="Polar residues" evidence="1">
    <location>
        <begin position="99"/>
        <end position="109"/>
    </location>
</feature>
<name>A0AAD3NBP9_LATJO</name>
<dbReference type="AlphaFoldDB" id="A0AAD3NBP9"/>
<feature type="compositionally biased region" description="Basic and acidic residues" evidence="1">
    <location>
        <begin position="45"/>
        <end position="55"/>
    </location>
</feature>
<dbReference type="Proteomes" id="UP001279410">
    <property type="component" value="Unassembled WGS sequence"/>
</dbReference>